<dbReference type="STRING" id="251221.gene:10759259"/>
<feature type="domain" description="Histidine kinase" evidence="2">
    <location>
        <begin position="477"/>
        <end position="670"/>
    </location>
</feature>
<dbReference type="InterPro" id="IPR000014">
    <property type="entry name" value="PAS"/>
</dbReference>
<dbReference type="SMART" id="SM00387">
    <property type="entry name" value="HATPase_c"/>
    <property type="match status" value="1"/>
</dbReference>
<dbReference type="SUPFAM" id="SSF55785">
    <property type="entry name" value="PYP-like sensor domain (PAS domain)"/>
    <property type="match status" value="2"/>
</dbReference>
<dbReference type="eggNOG" id="COG2203">
    <property type="taxonomic scope" value="Bacteria"/>
</dbReference>
<dbReference type="SUPFAM" id="SSF55874">
    <property type="entry name" value="ATPase domain of HSP90 chaperone/DNA topoisomerase II/histidine kinase"/>
    <property type="match status" value="1"/>
</dbReference>
<dbReference type="HOGENOM" id="CLU_000445_114_39_3"/>
<dbReference type="GO" id="GO:0000155">
    <property type="term" value="F:phosphorelay sensor kinase activity"/>
    <property type="evidence" value="ECO:0000318"/>
    <property type="project" value="GO_Central"/>
</dbReference>
<dbReference type="InterPro" id="IPR013656">
    <property type="entry name" value="PAS_4"/>
</dbReference>
<dbReference type="InterPro" id="IPR005467">
    <property type="entry name" value="His_kinase_dom"/>
</dbReference>
<name>Q7NJR5_GLOVI</name>
<dbReference type="Pfam" id="PF08448">
    <property type="entry name" value="PAS_4"/>
    <property type="match status" value="2"/>
</dbReference>
<dbReference type="Pfam" id="PF07568">
    <property type="entry name" value="HisKA_2"/>
    <property type="match status" value="1"/>
</dbReference>
<dbReference type="Gene3D" id="3.30.565.10">
    <property type="entry name" value="Histidine kinase-like ATPase, C-terminal domain"/>
    <property type="match status" value="1"/>
</dbReference>
<evidence type="ECO:0000256" key="1">
    <source>
        <dbReference type="ARBA" id="ARBA00022777"/>
    </source>
</evidence>
<dbReference type="Pfam" id="PF02518">
    <property type="entry name" value="HATPase_c"/>
    <property type="match status" value="1"/>
</dbReference>
<dbReference type="EMBL" id="BA000045">
    <property type="protein sequence ID" value="BAC89708.1"/>
    <property type="molecule type" value="Genomic_DNA"/>
</dbReference>
<reference evidence="4 5" key="2">
    <citation type="journal article" date="2003" name="DNA Res.">
        <title>Complete genome structure of Gloeobacter violaceus PCC 7421, a cyanobacterium that lacks thylakoids (supplement).</title>
        <authorList>
            <person name="Nakamura Y."/>
            <person name="Kaneko T."/>
            <person name="Sato S."/>
            <person name="Mimuro M."/>
            <person name="Miyashita H."/>
            <person name="Tsuchiya T."/>
            <person name="Sasamoto S."/>
            <person name="Watanabe A."/>
            <person name="Kawashima K."/>
            <person name="Kishida Y."/>
            <person name="Kiyokawa C."/>
            <person name="Kohara M."/>
            <person name="Matsumoto M."/>
            <person name="Matsuno A."/>
            <person name="Nakazaki N."/>
            <person name="Shimpo S."/>
            <person name="Takeuchi C."/>
            <person name="Yamada M."/>
            <person name="Tabata S."/>
        </authorList>
    </citation>
    <scope>NUCLEOTIDE SEQUENCE [LARGE SCALE GENOMIC DNA]</scope>
    <source>
        <strain evidence="5">ATCC 29082 / PCC 7421</strain>
    </source>
</reference>
<dbReference type="SMART" id="SM00091">
    <property type="entry name" value="PAS"/>
    <property type="match status" value="2"/>
</dbReference>
<dbReference type="PANTHER" id="PTHR43065">
    <property type="entry name" value="SENSOR HISTIDINE KINASE"/>
    <property type="match status" value="1"/>
</dbReference>
<dbReference type="CDD" id="cd00130">
    <property type="entry name" value="PAS"/>
    <property type="match status" value="2"/>
</dbReference>
<evidence type="ECO:0000313" key="4">
    <source>
        <dbReference type="EMBL" id="BAC89708.1"/>
    </source>
</evidence>
<dbReference type="PANTHER" id="PTHR43065:SF23">
    <property type="entry name" value="SENSOR HISTIDINE KINASE PDTAS"/>
    <property type="match status" value="1"/>
</dbReference>
<keyword evidence="1" id="KW-0808">Transferase</keyword>
<dbReference type="PATRIC" id="fig|251221.4.peg.1800"/>
<dbReference type="InterPro" id="IPR035965">
    <property type="entry name" value="PAS-like_dom_sf"/>
</dbReference>
<dbReference type="eggNOG" id="COG3920">
    <property type="taxonomic scope" value="Bacteria"/>
</dbReference>
<evidence type="ECO:0000259" key="2">
    <source>
        <dbReference type="PROSITE" id="PS50109"/>
    </source>
</evidence>
<protein>
    <submittedName>
        <fullName evidence="4">Glr1767 protein</fullName>
    </submittedName>
</protein>
<dbReference type="FunFam" id="3.30.450.20:FF:000156">
    <property type="entry name" value="Two-component sensor histidine kinase"/>
    <property type="match status" value="2"/>
</dbReference>
<dbReference type="InterPro" id="IPR036890">
    <property type="entry name" value="HATPase_C_sf"/>
</dbReference>
<dbReference type="PhylomeDB" id="Q7NJR5"/>
<dbReference type="InterPro" id="IPR011495">
    <property type="entry name" value="Sig_transdc_His_kin_sub2_dim/P"/>
</dbReference>
<dbReference type="InterPro" id="IPR003594">
    <property type="entry name" value="HATPase_dom"/>
</dbReference>
<gene>
    <name evidence="4" type="ordered locus">glr1767</name>
</gene>
<keyword evidence="5" id="KW-1185">Reference proteome</keyword>
<dbReference type="InParanoid" id="Q7NJR5"/>
<dbReference type="GO" id="GO:0007165">
    <property type="term" value="P:signal transduction"/>
    <property type="evidence" value="ECO:0000318"/>
    <property type="project" value="GO_Central"/>
</dbReference>
<dbReference type="NCBIfam" id="TIGR00229">
    <property type="entry name" value="sensory_box"/>
    <property type="match status" value="2"/>
</dbReference>
<keyword evidence="1" id="KW-0418">Kinase</keyword>
<evidence type="ECO:0000313" key="5">
    <source>
        <dbReference type="Proteomes" id="UP000000557"/>
    </source>
</evidence>
<sequence length="670" mass="76016">MQDENTARERSPMGGAALRRFIERVKGTHLHKRRLRRLACDCEVQLHSAERQIRFFLESTTDAFVALDRQWRITYANQRVAALNHLPLEQIVGKTHWQMWPWSVGSRVEQEYRRAVDEQSEAHFEILYEPLQLWLEIHAYPSPDGLAIFFRDITEQKQTQQWLGLLAQASEVFAASLDYRTTLQNVAQLVVTVMADWCLIDIVENEQIAFTNPIVAAADPELVQLLRDLRHLYPLSRDADYGAPRVFRTGEPILAEVIPESFYASFCVSEQQLDMLQRLDACSYIIVPLVAHGQTLGTLVLASGRTLSGRHYSDRDLKTAEELARRASISVDNARAHRAEQQARSQAETARAKLIDTLDSITDAFVALDPEWRVSYVNRLAAKFSAKTQQALIGKNVWEEWPGLVGTRFETECRRAVVEQVAVHLEEFDVPSNLWFEVHAYPSSDGLGIYFRDITERRRFERQIIASLQEKEVLLREIHHRVKNNLQVVTSLLRLQAHQTVDAASIEALQTCRRRVQSMASIHELLYQSGDLASVDFGEYVRLIGHQLIRSYRARPGKVRLKMEACSVRLDLAMAIPCGLIVNELISNSLKHAFARDKRNRIGVRLSQSEQTVTLLVEDNGSGLPADFDPAKLESLGLQLVNDLALQLGGSVVFSGAQGTSVRVTFPVHR</sequence>
<dbReference type="FunFam" id="3.30.450.40:FF:000035">
    <property type="entry name" value="PAS sensor protein"/>
    <property type="match status" value="1"/>
</dbReference>
<organism evidence="4 5">
    <name type="scientific">Gloeobacter violaceus (strain ATCC 29082 / PCC 7421)</name>
    <dbReference type="NCBI Taxonomy" id="251221"/>
    <lineage>
        <taxon>Bacteria</taxon>
        <taxon>Bacillati</taxon>
        <taxon>Cyanobacteriota</taxon>
        <taxon>Cyanophyceae</taxon>
        <taxon>Gloeobacterales</taxon>
        <taxon>Gloeobacteraceae</taxon>
        <taxon>Gloeobacter</taxon>
    </lineage>
</organism>
<dbReference type="Proteomes" id="UP000000557">
    <property type="component" value="Chromosome"/>
</dbReference>
<dbReference type="EnsemblBacteria" id="BAC89708">
    <property type="protein sequence ID" value="BAC89708"/>
    <property type="gene ID" value="BAC89708"/>
</dbReference>
<dbReference type="AlphaFoldDB" id="Q7NJR5"/>
<accession>Q7NJR5</accession>
<feature type="domain" description="PAS" evidence="3">
    <location>
        <begin position="350"/>
        <end position="396"/>
    </location>
</feature>
<dbReference type="KEGG" id="gvi:glr1767"/>
<feature type="domain" description="PAS" evidence="3">
    <location>
        <begin position="49"/>
        <end position="95"/>
    </location>
</feature>
<dbReference type="Gene3D" id="3.30.450.40">
    <property type="match status" value="1"/>
</dbReference>
<dbReference type="SMART" id="SM00065">
    <property type="entry name" value="GAF"/>
    <property type="match status" value="1"/>
</dbReference>
<dbReference type="InterPro" id="IPR029016">
    <property type="entry name" value="GAF-like_dom_sf"/>
</dbReference>
<dbReference type="PROSITE" id="PS50112">
    <property type="entry name" value="PAS"/>
    <property type="match status" value="2"/>
</dbReference>
<reference evidence="4 5" key="1">
    <citation type="journal article" date="2003" name="DNA Res.">
        <title>Complete genome structure of Gloeobacter violaceus PCC 7421, a cyanobacterium that lacks thylakoids.</title>
        <authorList>
            <person name="Nakamura Y."/>
            <person name="Kaneko T."/>
            <person name="Sato S."/>
            <person name="Mimuro M."/>
            <person name="Miyashita H."/>
            <person name="Tsuchiya T."/>
            <person name="Sasamoto S."/>
            <person name="Watanabe A."/>
            <person name="Kawashima K."/>
            <person name="Kishida Y."/>
            <person name="Kiyokawa C."/>
            <person name="Kohara M."/>
            <person name="Matsumoto M."/>
            <person name="Matsuno A."/>
            <person name="Nakazaki N."/>
            <person name="Shimpo S."/>
            <person name="Takeuchi C."/>
            <person name="Yamada M."/>
            <person name="Tabata S."/>
        </authorList>
    </citation>
    <scope>NUCLEOTIDE SEQUENCE [LARGE SCALE GENOMIC DNA]</scope>
    <source>
        <strain evidence="5">ATCC 29082 / PCC 7421</strain>
    </source>
</reference>
<dbReference type="PROSITE" id="PS50109">
    <property type="entry name" value="HIS_KIN"/>
    <property type="match status" value="1"/>
</dbReference>
<dbReference type="SUPFAM" id="SSF55781">
    <property type="entry name" value="GAF domain-like"/>
    <property type="match status" value="1"/>
</dbReference>
<dbReference type="OrthoDB" id="9758522at2"/>
<dbReference type="InterPro" id="IPR003018">
    <property type="entry name" value="GAF"/>
</dbReference>
<dbReference type="Pfam" id="PF01590">
    <property type="entry name" value="GAF"/>
    <property type="match status" value="1"/>
</dbReference>
<proteinExistence type="predicted"/>
<evidence type="ECO:0000259" key="3">
    <source>
        <dbReference type="PROSITE" id="PS50112"/>
    </source>
</evidence>
<dbReference type="Gene3D" id="3.30.450.20">
    <property type="entry name" value="PAS domain"/>
    <property type="match status" value="2"/>
</dbReference>